<organism evidence="4 5">
    <name type="scientific">Candidatus Magasanikbacteria bacterium RIFCSPHIGHO2_02_FULL_47_14</name>
    <dbReference type="NCBI Taxonomy" id="1798680"/>
    <lineage>
        <taxon>Bacteria</taxon>
        <taxon>Candidatus Magasanikiibacteriota</taxon>
    </lineage>
</organism>
<proteinExistence type="inferred from homology"/>
<name>A0A1F6MB65_9BACT</name>
<dbReference type="PROSITE" id="PS51464">
    <property type="entry name" value="SIS"/>
    <property type="match status" value="1"/>
</dbReference>
<dbReference type="CDD" id="cd05637">
    <property type="entry name" value="SIS_PGI_PMI_2"/>
    <property type="match status" value="1"/>
</dbReference>
<dbReference type="Pfam" id="PF10432">
    <property type="entry name" value="bact-PGI_C"/>
    <property type="match status" value="1"/>
</dbReference>
<accession>A0A1F6MB65</accession>
<evidence type="ECO:0000313" key="5">
    <source>
        <dbReference type="Proteomes" id="UP000176282"/>
    </source>
</evidence>
<reference evidence="4 5" key="1">
    <citation type="journal article" date="2016" name="Nat. Commun.">
        <title>Thousands of microbial genomes shed light on interconnected biogeochemical processes in an aquifer system.</title>
        <authorList>
            <person name="Anantharaman K."/>
            <person name="Brown C.T."/>
            <person name="Hug L.A."/>
            <person name="Sharon I."/>
            <person name="Castelle C.J."/>
            <person name="Probst A.J."/>
            <person name="Thomas B.C."/>
            <person name="Singh A."/>
            <person name="Wilkins M.J."/>
            <person name="Karaoz U."/>
            <person name="Brodie E.L."/>
            <person name="Williams K.H."/>
            <person name="Hubbard S.S."/>
            <person name="Banfield J.F."/>
        </authorList>
    </citation>
    <scope>NUCLEOTIDE SEQUENCE [LARGE SCALE GENOMIC DNA]</scope>
</reference>
<evidence type="ECO:0000313" key="4">
    <source>
        <dbReference type="EMBL" id="OGH68912.1"/>
    </source>
</evidence>
<dbReference type="Gene3D" id="3.40.50.10490">
    <property type="entry name" value="Glucose-6-phosphate isomerase like protein, domain 1"/>
    <property type="match status" value="2"/>
</dbReference>
<dbReference type="GO" id="GO:0004347">
    <property type="term" value="F:glucose-6-phosphate isomerase activity"/>
    <property type="evidence" value="ECO:0007669"/>
    <property type="project" value="InterPro"/>
</dbReference>
<dbReference type="GO" id="GO:1901135">
    <property type="term" value="P:carbohydrate derivative metabolic process"/>
    <property type="evidence" value="ECO:0007669"/>
    <property type="project" value="InterPro"/>
</dbReference>
<feature type="domain" description="SIS" evidence="3">
    <location>
        <begin position="21"/>
        <end position="152"/>
    </location>
</feature>
<gene>
    <name evidence="4" type="ORF">A3J66_02100</name>
</gene>
<comment type="similarity">
    <text evidence="1">Belongs to the PGI/PMI family.</text>
</comment>
<evidence type="ECO:0000256" key="1">
    <source>
        <dbReference type="ARBA" id="ARBA00010523"/>
    </source>
</evidence>
<dbReference type="STRING" id="1798680.A3J66_02100"/>
<dbReference type="InterPro" id="IPR046348">
    <property type="entry name" value="SIS_dom_sf"/>
</dbReference>
<sequence>MMQDAILSFAKQFSFKPVIQNKQNLTQKKQFIVLGMGGSHLAADVLLAHTPSLPLLVHSDYGLPPLSQTELKNTLIIASSFSGNTEEVVDGLRLALHKKLSVAVLSVGGTLQTIAERRKLPFIQLPNTGIQPRSALGFNTLALLKLMNQSTLVKEAAALSKHLDPKKFQSVGEALAKKIKGKVPVIYTSRRNSAVGYNWKIKLNETGKIPAFYNVFPELNHNEMTGFDVQPTSKHLSESFYFLFLKDSSDHLQIQKRMHVMEKLYKRRGLTTHALELTGKTGFEKIFSSLLVADWTAVSVAAIYGLESEQVPMVEEFKKMIE</sequence>
<dbReference type="EMBL" id="MFQB01000002">
    <property type="protein sequence ID" value="OGH68912.1"/>
    <property type="molecule type" value="Genomic_DNA"/>
</dbReference>
<evidence type="ECO:0000259" key="3">
    <source>
        <dbReference type="PROSITE" id="PS51464"/>
    </source>
</evidence>
<dbReference type="InterPro" id="IPR019490">
    <property type="entry name" value="Glu6P/Mann6P_isomerase_C"/>
</dbReference>
<dbReference type="AlphaFoldDB" id="A0A1F6MB65"/>
<keyword evidence="2" id="KW-0413">Isomerase</keyword>
<dbReference type="SUPFAM" id="SSF53697">
    <property type="entry name" value="SIS domain"/>
    <property type="match status" value="1"/>
</dbReference>
<dbReference type="GO" id="GO:0097367">
    <property type="term" value="F:carbohydrate derivative binding"/>
    <property type="evidence" value="ECO:0007669"/>
    <property type="project" value="InterPro"/>
</dbReference>
<evidence type="ECO:0000256" key="2">
    <source>
        <dbReference type="ARBA" id="ARBA00023235"/>
    </source>
</evidence>
<dbReference type="GO" id="GO:0005975">
    <property type="term" value="P:carbohydrate metabolic process"/>
    <property type="evidence" value="ECO:0007669"/>
    <property type="project" value="InterPro"/>
</dbReference>
<protein>
    <recommendedName>
        <fullName evidence="3">SIS domain-containing protein</fullName>
    </recommendedName>
</protein>
<comment type="caution">
    <text evidence="4">The sequence shown here is derived from an EMBL/GenBank/DDBJ whole genome shotgun (WGS) entry which is preliminary data.</text>
</comment>
<dbReference type="InterPro" id="IPR001347">
    <property type="entry name" value="SIS_dom"/>
</dbReference>
<dbReference type="GO" id="GO:0004476">
    <property type="term" value="F:mannose-6-phosphate isomerase activity"/>
    <property type="evidence" value="ECO:0007669"/>
    <property type="project" value="InterPro"/>
</dbReference>
<dbReference type="Proteomes" id="UP000176282">
    <property type="component" value="Unassembled WGS sequence"/>
</dbReference>